<proteinExistence type="predicted"/>
<evidence type="ECO:0000313" key="3">
    <source>
        <dbReference type="Proteomes" id="UP001556170"/>
    </source>
</evidence>
<dbReference type="PANTHER" id="PTHR30373">
    <property type="entry name" value="UPF0603 PROTEIN YGCG"/>
    <property type="match status" value="1"/>
</dbReference>
<reference evidence="2 3" key="1">
    <citation type="submission" date="2024-06" db="EMBL/GenBank/DDBJ databases">
        <authorList>
            <person name="Woo H."/>
        </authorList>
    </citation>
    <scope>NUCLEOTIDE SEQUENCE [LARGE SCALE GENOMIC DNA]</scope>
    <source>
        <strain evidence="2 3">S2-g</strain>
    </source>
</reference>
<dbReference type="InterPro" id="IPR007621">
    <property type="entry name" value="TPM_dom"/>
</dbReference>
<accession>A0ABV3QN92</accession>
<dbReference type="PANTHER" id="PTHR30373:SF8">
    <property type="entry name" value="BLL7265 PROTEIN"/>
    <property type="match status" value="1"/>
</dbReference>
<organism evidence="2 3">
    <name type="scientific">Rhodanobacter geophilus</name>
    <dbReference type="NCBI Taxonomy" id="3162488"/>
    <lineage>
        <taxon>Bacteria</taxon>
        <taxon>Pseudomonadati</taxon>
        <taxon>Pseudomonadota</taxon>
        <taxon>Gammaproteobacteria</taxon>
        <taxon>Lysobacterales</taxon>
        <taxon>Rhodanobacteraceae</taxon>
        <taxon>Rhodanobacter</taxon>
    </lineage>
</organism>
<name>A0ABV3QN92_9GAMM</name>
<dbReference type="Pfam" id="PF04536">
    <property type="entry name" value="TPM_phosphatase"/>
    <property type="match status" value="1"/>
</dbReference>
<comment type="caution">
    <text evidence="2">The sequence shown here is derived from an EMBL/GenBank/DDBJ whole genome shotgun (WGS) entry which is preliminary data.</text>
</comment>
<dbReference type="Gene3D" id="3.10.310.50">
    <property type="match status" value="1"/>
</dbReference>
<sequence>MTRLSRLLMNLGEGWFQLRRRFPAALLDEIAAAVAEGEHAHRGEVRLVVESRLSPLALLAGLDAPARARQLFGQLGIWDTEHNNGVLLYVLLAEHRIEVVADRGIARHVAPGEWSVVCQHMREAYARGQWREGSLRGIEAVHALLERHFPADGQPRQDELPDRPVLL</sequence>
<dbReference type="RefSeq" id="WP_367844382.1">
    <property type="nucleotide sequence ID" value="NZ_JBFOHL010000005.1"/>
</dbReference>
<gene>
    <name evidence="2" type="ORF">ABQJ56_07525</name>
</gene>
<keyword evidence="3" id="KW-1185">Reference proteome</keyword>
<dbReference type="EMBL" id="JBFOHL010000005">
    <property type="protein sequence ID" value="MEW9624077.1"/>
    <property type="molecule type" value="Genomic_DNA"/>
</dbReference>
<evidence type="ECO:0000313" key="2">
    <source>
        <dbReference type="EMBL" id="MEW9624077.1"/>
    </source>
</evidence>
<feature type="domain" description="TPM" evidence="1">
    <location>
        <begin position="28"/>
        <end position="143"/>
    </location>
</feature>
<protein>
    <submittedName>
        <fullName evidence="2">TPM domain-containing protein</fullName>
    </submittedName>
</protein>
<dbReference type="Proteomes" id="UP001556170">
    <property type="component" value="Unassembled WGS sequence"/>
</dbReference>
<evidence type="ECO:0000259" key="1">
    <source>
        <dbReference type="Pfam" id="PF04536"/>
    </source>
</evidence>